<feature type="compositionally biased region" description="Basic and acidic residues" evidence="2">
    <location>
        <begin position="159"/>
        <end position="171"/>
    </location>
</feature>
<organism evidence="4 5">
    <name type="scientific">Plantactinospora endophytica</name>
    <dbReference type="NCBI Taxonomy" id="673535"/>
    <lineage>
        <taxon>Bacteria</taxon>
        <taxon>Bacillati</taxon>
        <taxon>Actinomycetota</taxon>
        <taxon>Actinomycetes</taxon>
        <taxon>Micromonosporales</taxon>
        <taxon>Micromonosporaceae</taxon>
        <taxon>Plantactinospora</taxon>
    </lineage>
</organism>
<feature type="domain" description="CsbD-like" evidence="3">
    <location>
        <begin position="111"/>
        <end position="161"/>
    </location>
</feature>
<protein>
    <recommendedName>
        <fullName evidence="3">CsbD-like domain-containing protein</fullName>
    </recommendedName>
</protein>
<dbReference type="SUPFAM" id="SSF69047">
    <property type="entry name" value="Hypothetical protein YjbJ"/>
    <property type="match status" value="1"/>
</dbReference>
<reference evidence="4 5" key="1">
    <citation type="submission" date="2021-01" db="EMBL/GenBank/DDBJ databases">
        <title>Whole genome shotgun sequence of Plantactinospora endophytica NBRC 110450.</title>
        <authorList>
            <person name="Komaki H."/>
            <person name="Tamura T."/>
        </authorList>
    </citation>
    <scope>NUCLEOTIDE SEQUENCE [LARGE SCALE GENOMIC DNA]</scope>
    <source>
        <strain evidence="4 5">NBRC 110450</strain>
    </source>
</reference>
<dbReference type="Pfam" id="PF05532">
    <property type="entry name" value="CsbD"/>
    <property type="match status" value="1"/>
</dbReference>
<feature type="region of interest" description="Disordered" evidence="2">
    <location>
        <begin position="80"/>
        <end position="171"/>
    </location>
</feature>
<evidence type="ECO:0000256" key="2">
    <source>
        <dbReference type="SAM" id="MobiDB-lite"/>
    </source>
</evidence>
<comment type="caution">
    <text evidence="4">The sequence shown here is derived from an EMBL/GenBank/DDBJ whole genome shotgun (WGS) entry which is preliminary data.</text>
</comment>
<gene>
    <name evidence="4" type="ORF">Pen02_24880</name>
</gene>
<accession>A0ABQ4DYP7</accession>
<evidence type="ECO:0000313" key="4">
    <source>
        <dbReference type="EMBL" id="GIG87552.1"/>
    </source>
</evidence>
<name>A0ABQ4DYP7_9ACTN</name>
<evidence type="ECO:0000256" key="1">
    <source>
        <dbReference type="ARBA" id="ARBA00009129"/>
    </source>
</evidence>
<dbReference type="Proteomes" id="UP000646749">
    <property type="component" value="Unassembled WGS sequence"/>
</dbReference>
<feature type="compositionally biased region" description="Basic and acidic residues" evidence="2">
    <location>
        <begin position="94"/>
        <end position="138"/>
    </location>
</feature>
<dbReference type="EMBL" id="BONW01000012">
    <property type="protein sequence ID" value="GIG87552.1"/>
    <property type="molecule type" value="Genomic_DNA"/>
</dbReference>
<dbReference type="InterPro" id="IPR036629">
    <property type="entry name" value="YjbJ_sf"/>
</dbReference>
<sequence>MGRQRQGGRAGTHDGERGPAAFARWLQAEVARLAVRRAEGPAGGAEGTEAGAESVAGPRAEAGVTCGDMTACRSDMTIRQVSSQARRASHVRGSRRERSHRGEECDMSAMDKMRNKAEELKGAAKERMGDRTDNEQMRGEGASEQMQAKAKQAGSNAKEAGRNVKETFDRR</sequence>
<comment type="similarity">
    <text evidence="1">Belongs to the UPF0337 (CsbD) family.</text>
</comment>
<dbReference type="InterPro" id="IPR008462">
    <property type="entry name" value="CsbD"/>
</dbReference>
<proteinExistence type="inferred from homology"/>
<feature type="region of interest" description="Disordered" evidence="2">
    <location>
        <begin position="1"/>
        <end position="20"/>
    </location>
</feature>
<dbReference type="Gene3D" id="1.10.1470.10">
    <property type="entry name" value="YjbJ"/>
    <property type="match status" value="1"/>
</dbReference>
<evidence type="ECO:0000259" key="3">
    <source>
        <dbReference type="Pfam" id="PF05532"/>
    </source>
</evidence>
<keyword evidence="5" id="KW-1185">Reference proteome</keyword>
<evidence type="ECO:0000313" key="5">
    <source>
        <dbReference type="Proteomes" id="UP000646749"/>
    </source>
</evidence>